<dbReference type="WBParaSite" id="L893_g9849.t1">
    <property type="protein sequence ID" value="L893_g9849.t1"/>
    <property type="gene ID" value="L893_g9849"/>
</dbReference>
<name>A0A1I8AV78_9BILA</name>
<protein>
    <submittedName>
        <fullName evidence="3">Uncharacterized protein</fullName>
    </submittedName>
</protein>
<feature type="region of interest" description="Disordered" evidence="1">
    <location>
        <begin position="76"/>
        <end position="145"/>
    </location>
</feature>
<feature type="region of interest" description="Disordered" evidence="1">
    <location>
        <begin position="14"/>
        <end position="34"/>
    </location>
</feature>
<organism evidence="2 3">
    <name type="scientific">Steinernema glaseri</name>
    <dbReference type="NCBI Taxonomy" id="37863"/>
    <lineage>
        <taxon>Eukaryota</taxon>
        <taxon>Metazoa</taxon>
        <taxon>Ecdysozoa</taxon>
        <taxon>Nematoda</taxon>
        <taxon>Chromadorea</taxon>
        <taxon>Rhabditida</taxon>
        <taxon>Tylenchina</taxon>
        <taxon>Panagrolaimomorpha</taxon>
        <taxon>Strongyloidoidea</taxon>
        <taxon>Steinernematidae</taxon>
        <taxon>Steinernema</taxon>
    </lineage>
</organism>
<evidence type="ECO:0000313" key="3">
    <source>
        <dbReference type="WBParaSite" id="L893_g9849.t1"/>
    </source>
</evidence>
<reference evidence="3" key="1">
    <citation type="submission" date="2016-11" db="UniProtKB">
        <authorList>
            <consortium name="WormBaseParasite"/>
        </authorList>
    </citation>
    <scope>IDENTIFICATION</scope>
</reference>
<dbReference type="Proteomes" id="UP000095287">
    <property type="component" value="Unplaced"/>
</dbReference>
<evidence type="ECO:0000256" key="1">
    <source>
        <dbReference type="SAM" id="MobiDB-lite"/>
    </source>
</evidence>
<feature type="compositionally biased region" description="Basic and acidic residues" evidence="1">
    <location>
        <begin position="20"/>
        <end position="30"/>
    </location>
</feature>
<evidence type="ECO:0000313" key="2">
    <source>
        <dbReference type="Proteomes" id="UP000095287"/>
    </source>
</evidence>
<proteinExistence type="predicted"/>
<keyword evidence="2" id="KW-1185">Reference proteome</keyword>
<accession>A0A1I8AV78</accession>
<dbReference type="AlphaFoldDB" id="A0A1I8AV78"/>
<sequence>MPSEILALRVAASIHKGHSSRPEERRRRSESGISSAAELRLCLQEGERSRSVHRRGWDRRLHFRRGELLLRLRIPPVHGPHHRRAQLNSRLPAREDLDPHPQLLRSDACRRSPADQNPRLHGSEPPRLHKRRRDHRTLLPSACGA</sequence>